<evidence type="ECO:0000313" key="1">
    <source>
        <dbReference type="EMBL" id="ORX50491.1"/>
    </source>
</evidence>
<evidence type="ECO:0000313" key="2">
    <source>
        <dbReference type="Proteomes" id="UP000242146"/>
    </source>
</evidence>
<dbReference type="OrthoDB" id="2364331at2759"/>
<dbReference type="AlphaFoldDB" id="A0A1X2GCC0"/>
<gene>
    <name evidence="1" type="ORF">DM01DRAFT_1337670</name>
</gene>
<accession>A0A1X2GCC0</accession>
<dbReference type="Proteomes" id="UP000242146">
    <property type="component" value="Unassembled WGS sequence"/>
</dbReference>
<keyword evidence="2" id="KW-1185">Reference proteome</keyword>
<sequence>MTSEVAQVAGFQLDKTTDLSLSVEDAVAQGTDTANQLENLLELLVPKDVCSNEVAKEAYLECLKLKEYLNEQLWSVADNEAVKNIQTALDLTTRATLNYEMMIDAANGDWELVDVTIPSL</sequence>
<protein>
    <submittedName>
        <fullName evidence="1">Uncharacterized protein</fullName>
    </submittedName>
</protein>
<organism evidence="1 2">
    <name type="scientific">Hesseltinella vesiculosa</name>
    <dbReference type="NCBI Taxonomy" id="101127"/>
    <lineage>
        <taxon>Eukaryota</taxon>
        <taxon>Fungi</taxon>
        <taxon>Fungi incertae sedis</taxon>
        <taxon>Mucoromycota</taxon>
        <taxon>Mucoromycotina</taxon>
        <taxon>Mucoromycetes</taxon>
        <taxon>Mucorales</taxon>
        <taxon>Cunninghamellaceae</taxon>
        <taxon>Hesseltinella</taxon>
    </lineage>
</organism>
<proteinExistence type="predicted"/>
<name>A0A1X2GCC0_9FUNG</name>
<reference evidence="1 2" key="1">
    <citation type="submission" date="2016-07" db="EMBL/GenBank/DDBJ databases">
        <title>Pervasive Adenine N6-methylation of Active Genes in Fungi.</title>
        <authorList>
            <consortium name="DOE Joint Genome Institute"/>
            <person name="Mondo S.J."/>
            <person name="Dannebaum R.O."/>
            <person name="Kuo R.C."/>
            <person name="Labutti K."/>
            <person name="Haridas S."/>
            <person name="Kuo A."/>
            <person name="Salamov A."/>
            <person name="Ahrendt S.R."/>
            <person name="Lipzen A."/>
            <person name="Sullivan W."/>
            <person name="Andreopoulos W.B."/>
            <person name="Clum A."/>
            <person name="Lindquist E."/>
            <person name="Daum C."/>
            <person name="Ramamoorthy G.K."/>
            <person name="Gryganskyi A."/>
            <person name="Culley D."/>
            <person name="Magnuson J.K."/>
            <person name="James T.Y."/>
            <person name="O'Malley M.A."/>
            <person name="Stajich J.E."/>
            <person name="Spatafora J.W."/>
            <person name="Visel A."/>
            <person name="Grigoriev I.V."/>
        </authorList>
    </citation>
    <scope>NUCLEOTIDE SEQUENCE [LARGE SCALE GENOMIC DNA]</scope>
    <source>
        <strain evidence="1 2">NRRL 3301</strain>
    </source>
</reference>
<dbReference type="EMBL" id="MCGT01000023">
    <property type="protein sequence ID" value="ORX50491.1"/>
    <property type="molecule type" value="Genomic_DNA"/>
</dbReference>
<comment type="caution">
    <text evidence="1">The sequence shown here is derived from an EMBL/GenBank/DDBJ whole genome shotgun (WGS) entry which is preliminary data.</text>
</comment>